<evidence type="ECO:0000256" key="3">
    <source>
        <dbReference type="ARBA" id="ARBA00024226"/>
    </source>
</evidence>
<comment type="catalytic activity">
    <reaction evidence="4">
        <text>an aldehyde + NAD(+) + H2O = a carboxylate + NADH + 2 H(+)</text>
        <dbReference type="Rhea" id="RHEA:16185"/>
        <dbReference type="ChEBI" id="CHEBI:15377"/>
        <dbReference type="ChEBI" id="CHEBI:15378"/>
        <dbReference type="ChEBI" id="CHEBI:17478"/>
        <dbReference type="ChEBI" id="CHEBI:29067"/>
        <dbReference type="ChEBI" id="CHEBI:57540"/>
        <dbReference type="ChEBI" id="CHEBI:57945"/>
        <dbReference type="EC" id="1.2.1.3"/>
    </reaction>
</comment>
<name>A0A0R2TAL8_9GAMM</name>
<reference evidence="6 7" key="1">
    <citation type="submission" date="2015-10" db="EMBL/GenBank/DDBJ databases">
        <title>Metagenome-Assembled Genomes uncover a global brackish microbiome.</title>
        <authorList>
            <person name="Hugerth L.W."/>
            <person name="Larsson J."/>
            <person name="Alneberg J."/>
            <person name="Lindh M.V."/>
            <person name="Legrand C."/>
            <person name="Pinhassi J."/>
            <person name="Andersson A.F."/>
        </authorList>
    </citation>
    <scope>NUCLEOTIDE SEQUENCE [LARGE SCALE GENOMIC DNA]</scope>
    <source>
        <strain evidence="6">BACL22 MAG-120619-bin3</strain>
    </source>
</reference>
<keyword evidence="2" id="KW-0560">Oxidoreductase</keyword>
<dbReference type="InterPro" id="IPR016163">
    <property type="entry name" value="Ald_DH_C"/>
</dbReference>
<dbReference type="InterPro" id="IPR016162">
    <property type="entry name" value="Ald_DH_N"/>
</dbReference>
<dbReference type="InterPro" id="IPR016161">
    <property type="entry name" value="Ald_DH/histidinol_DH"/>
</dbReference>
<proteinExistence type="inferred from homology"/>
<organism evidence="6 7">
    <name type="scientific">OM182 bacterium BACL3 MAG-120619-bin3</name>
    <dbReference type="NCBI Taxonomy" id="1655593"/>
    <lineage>
        <taxon>Bacteria</taxon>
        <taxon>Pseudomonadati</taxon>
        <taxon>Pseudomonadota</taxon>
        <taxon>Gammaproteobacteria</taxon>
        <taxon>OMG group</taxon>
        <taxon>OM182 clade</taxon>
    </lineage>
</organism>
<dbReference type="FunFam" id="3.40.605.10:FF:000007">
    <property type="entry name" value="NAD/NADP-dependent betaine aldehyde dehydrogenase"/>
    <property type="match status" value="1"/>
</dbReference>
<evidence type="ECO:0000256" key="2">
    <source>
        <dbReference type="ARBA" id="ARBA00023002"/>
    </source>
</evidence>
<dbReference type="PROSITE" id="PS00070">
    <property type="entry name" value="ALDEHYDE_DEHYDR_CYS"/>
    <property type="match status" value="1"/>
</dbReference>
<dbReference type="Gene3D" id="3.40.309.10">
    <property type="entry name" value="Aldehyde Dehydrogenase, Chain A, domain 2"/>
    <property type="match status" value="1"/>
</dbReference>
<dbReference type="CDD" id="cd07138">
    <property type="entry name" value="ALDH_CddD_SSP0762"/>
    <property type="match status" value="1"/>
</dbReference>
<dbReference type="InterPro" id="IPR016160">
    <property type="entry name" value="Ald_DH_CS_CYS"/>
</dbReference>
<dbReference type="PANTHER" id="PTHR42804">
    <property type="entry name" value="ALDEHYDE DEHYDROGENASE"/>
    <property type="match status" value="1"/>
</dbReference>
<evidence type="ECO:0000313" key="6">
    <source>
        <dbReference type="EMBL" id="KRO81997.1"/>
    </source>
</evidence>
<feature type="domain" description="Aldehyde dehydrogenase" evidence="5">
    <location>
        <begin position="14"/>
        <end position="470"/>
    </location>
</feature>
<dbReference type="InterPro" id="IPR015590">
    <property type="entry name" value="Aldehyde_DH_dom"/>
</dbReference>
<evidence type="ECO:0000256" key="4">
    <source>
        <dbReference type="ARBA" id="ARBA00049194"/>
    </source>
</evidence>
<evidence type="ECO:0000259" key="5">
    <source>
        <dbReference type="Pfam" id="PF00171"/>
    </source>
</evidence>
<dbReference type="GO" id="GO:0004029">
    <property type="term" value="F:aldehyde dehydrogenase (NAD+) activity"/>
    <property type="evidence" value="ECO:0007669"/>
    <property type="project" value="UniProtKB-EC"/>
</dbReference>
<accession>A0A0R2TAL8</accession>
<gene>
    <name evidence="6" type="ORF">ABR85_05420</name>
</gene>
<protein>
    <recommendedName>
        <fullName evidence="3">aldehyde dehydrogenase (NAD(+))</fullName>
        <ecNumber evidence="3">1.2.1.3</ecNumber>
    </recommendedName>
</protein>
<comment type="similarity">
    <text evidence="1">Belongs to the aldehyde dehydrogenase family.</text>
</comment>
<dbReference type="PANTHER" id="PTHR42804:SF1">
    <property type="entry name" value="ALDEHYDE DEHYDROGENASE-RELATED"/>
    <property type="match status" value="1"/>
</dbReference>
<dbReference type="Pfam" id="PF00171">
    <property type="entry name" value="Aldedh"/>
    <property type="match status" value="1"/>
</dbReference>
<dbReference type="Gene3D" id="3.40.605.10">
    <property type="entry name" value="Aldehyde Dehydrogenase, Chain A, domain 1"/>
    <property type="match status" value="1"/>
</dbReference>
<dbReference type="Proteomes" id="UP000051242">
    <property type="component" value="Unassembled WGS sequence"/>
</dbReference>
<sequence length="475" mass="49347">MTTAYNKFYINGEWVEPAGRETIDVINPATEEAFATISMGTAEDVDAAAKAARAAFPAWSQSSVEERKTVLQKIMAGIQARAGDLAAAITSEMGAPVGLANAAQVPSGLGHFAAVLPVLENYKFQETRGSTLIVKEAAGVCGFITPWNWPLNQIACKVAPALAAGCTIVLKPSEVAPINAYILAEIIDECGLPPGVFNLVNGDGPNVGAAISAHPEVDVVSFTGSTRAGREVARAAADGIKRVTQELGGKSANIILDDTADFGKAVFSGVLNCFGNSGQSCNAPTRMLVPKARMGEAIESAKAAAAKAVVGDPNSEGTSLGPVVSELQFNKINALIEAGIKEGAELIAGGPGRPDGLDKGYFIKPTVFANVTNDMTIAREEVFGPVLTIIGYDDDADAIAIANDTEYGLSGYISGEPAHAQQIALQIRTGMVHINGAPLDISAPFGGYKKSGNGREWGLEGFEEYLETKAMMGAA</sequence>
<dbReference type="EMBL" id="LICD01000055">
    <property type="protein sequence ID" value="KRO81997.1"/>
    <property type="molecule type" value="Genomic_DNA"/>
</dbReference>
<dbReference type="SUPFAM" id="SSF53720">
    <property type="entry name" value="ALDH-like"/>
    <property type="match status" value="1"/>
</dbReference>
<evidence type="ECO:0000313" key="7">
    <source>
        <dbReference type="Proteomes" id="UP000051242"/>
    </source>
</evidence>
<dbReference type="AlphaFoldDB" id="A0A0R2TAL8"/>
<dbReference type="EC" id="1.2.1.3" evidence="3"/>
<comment type="caution">
    <text evidence="6">The sequence shown here is derived from an EMBL/GenBank/DDBJ whole genome shotgun (WGS) entry which is preliminary data.</text>
</comment>
<evidence type="ECO:0000256" key="1">
    <source>
        <dbReference type="ARBA" id="ARBA00009986"/>
    </source>
</evidence>